<dbReference type="InterPro" id="IPR001995">
    <property type="entry name" value="Peptidase_A2_cat"/>
</dbReference>
<dbReference type="GO" id="GO:0003964">
    <property type="term" value="F:RNA-directed DNA polymerase activity"/>
    <property type="evidence" value="ECO:0007669"/>
    <property type="project" value="UniProtKB-KW"/>
</dbReference>
<dbReference type="SUPFAM" id="SSF57756">
    <property type="entry name" value="Retrovirus zinc finger-like domains"/>
    <property type="match status" value="1"/>
</dbReference>
<evidence type="ECO:0000256" key="38">
    <source>
        <dbReference type="SAM" id="Coils"/>
    </source>
</evidence>
<comment type="subunit">
    <text evidence="35">The protease is a homodimer, whose active site consists of two apposed aspartic acid residues.</text>
</comment>
<keyword evidence="6" id="KW-0963">Cytoplasm</keyword>
<dbReference type="Pfam" id="PF00098">
    <property type="entry name" value="zf-CCHC"/>
    <property type="match status" value="1"/>
</dbReference>
<feature type="region of interest" description="Disordered" evidence="39">
    <location>
        <begin position="1490"/>
        <end position="1517"/>
    </location>
</feature>
<dbReference type="Gene3D" id="2.40.70.10">
    <property type="entry name" value="Acid Proteases"/>
    <property type="match status" value="1"/>
</dbReference>
<dbReference type="EMBL" id="CAJPWZ010000293">
    <property type="protein sequence ID" value="CAG2189427.1"/>
    <property type="molecule type" value="Genomic_DNA"/>
</dbReference>
<evidence type="ECO:0000259" key="41">
    <source>
        <dbReference type="PROSITE" id="PS50158"/>
    </source>
</evidence>
<keyword evidence="25" id="KW-0239">DNA-directed DNA polymerase</keyword>
<organism evidence="45 46">
    <name type="scientific">Mytilus edulis</name>
    <name type="common">Blue mussel</name>
    <dbReference type="NCBI Taxonomy" id="6550"/>
    <lineage>
        <taxon>Eukaryota</taxon>
        <taxon>Metazoa</taxon>
        <taxon>Spiralia</taxon>
        <taxon>Lophotrochozoa</taxon>
        <taxon>Mollusca</taxon>
        <taxon>Bivalvia</taxon>
        <taxon>Autobranchia</taxon>
        <taxon>Pteriomorphia</taxon>
        <taxon>Mytilida</taxon>
        <taxon>Mytiloidea</taxon>
        <taxon>Mytilidae</taxon>
        <taxon>Mytilinae</taxon>
        <taxon>Mytilus</taxon>
    </lineage>
</organism>
<keyword evidence="13" id="KW-0547">Nucleotide-binding</keyword>
<dbReference type="Proteomes" id="UP000683360">
    <property type="component" value="Unassembled WGS sequence"/>
</dbReference>
<keyword evidence="24" id="KW-0695">RNA-directed DNA polymerase</keyword>
<evidence type="ECO:0000259" key="42">
    <source>
        <dbReference type="PROSITE" id="PS50175"/>
    </source>
</evidence>
<dbReference type="Pfam" id="PF17917">
    <property type="entry name" value="RT_RNaseH"/>
    <property type="match status" value="1"/>
</dbReference>
<evidence type="ECO:0000256" key="6">
    <source>
        <dbReference type="ARBA" id="ARBA00022490"/>
    </source>
</evidence>
<evidence type="ECO:0000256" key="3">
    <source>
        <dbReference type="ARBA" id="ARBA00004123"/>
    </source>
</evidence>
<keyword evidence="16" id="KW-0255">Endonuclease</keyword>
<comment type="function">
    <text evidence="34">Capsid protein (CA) is the structural component of the virus-like particle (VLP), forming the shell that encapsulates the genomic RNA-nucleocapsid complex.</text>
</comment>
<dbReference type="InterPro" id="IPR043502">
    <property type="entry name" value="DNA/RNA_pol_sf"/>
</dbReference>
<evidence type="ECO:0000256" key="40">
    <source>
        <dbReference type="SAM" id="Phobius"/>
    </source>
</evidence>
<dbReference type="PANTHER" id="PTHR37984">
    <property type="entry name" value="PROTEIN CBG26694"/>
    <property type="match status" value="1"/>
</dbReference>
<evidence type="ECO:0000256" key="27">
    <source>
        <dbReference type="ARBA" id="ARBA00023125"/>
    </source>
</evidence>
<evidence type="ECO:0000256" key="9">
    <source>
        <dbReference type="ARBA" id="ARBA00022679"/>
    </source>
</evidence>
<feature type="compositionally biased region" description="Acidic residues" evidence="39">
    <location>
        <begin position="1502"/>
        <end position="1515"/>
    </location>
</feature>
<dbReference type="GO" id="GO:0005524">
    <property type="term" value="F:ATP binding"/>
    <property type="evidence" value="ECO:0007669"/>
    <property type="project" value="UniProtKB-KW"/>
</dbReference>
<dbReference type="InterPro" id="IPR036875">
    <property type="entry name" value="Znf_CCHC_sf"/>
</dbReference>
<dbReference type="FunFam" id="3.10.10.10:FF:000007">
    <property type="entry name" value="Retrovirus-related Pol polyprotein from transposon 17.6-like Protein"/>
    <property type="match status" value="1"/>
</dbReference>
<dbReference type="OrthoDB" id="6077750at2759"/>
<evidence type="ECO:0000256" key="1">
    <source>
        <dbReference type="ARBA" id="ARBA00000077"/>
    </source>
</evidence>
<dbReference type="PROSITE" id="PS50175">
    <property type="entry name" value="ASP_PROT_RETROV"/>
    <property type="match status" value="1"/>
</dbReference>
<dbReference type="InterPro" id="IPR001584">
    <property type="entry name" value="Integrase_cat-core"/>
</dbReference>
<dbReference type="InterPro" id="IPR050951">
    <property type="entry name" value="Retrovirus_Pol_polyprotein"/>
</dbReference>
<keyword evidence="9" id="KW-0808">Transferase</keyword>
<evidence type="ECO:0000256" key="39">
    <source>
        <dbReference type="SAM" id="MobiDB-lite"/>
    </source>
</evidence>
<dbReference type="Gene3D" id="3.10.10.10">
    <property type="entry name" value="HIV Type 1 Reverse Transcriptase, subunit A, domain 1"/>
    <property type="match status" value="1"/>
</dbReference>
<keyword evidence="40" id="KW-0472">Membrane</keyword>
<evidence type="ECO:0000259" key="44">
    <source>
        <dbReference type="PROSITE" id="PS50994"/>
    </source>
</evidence>
<keyword evidence="12" id="KW-0479">Metal-binding</keyword>
<evidence type="ECO:0000256" key="36">
    <source>
        <dbReference type="ARBA" id="ARBA00082890"/>
    </source>
</evidence>
<gene>
    <name evidence="45" type="ORF">MEDL_4808</name>
</gene>
<keyword evidence="30" id="KW-0511">Multifunctional enzyme</keyword>
<dbReference type="Pfam" id="PF17921">
    <property type="entry name" value="Integrase_H2C2"/>
    <property type="match status" value="1"/>
</dbReference>
<keyword evidence="15" id="KW-0688">Ribosomal frameshifting</keyword>
<dbReference type="CDD" id="cd09274">
    <property type="entry name" value="RNase_HI_RT_Ty3"/>
    <property type="match status" value="1"/>
</dbReference>
<dbReference type="Pfam" id="PF00078">
    <property type="entry name" value="RVT_1"/>
    <property type="match status" value="1"/>
</dbReference>
<dbReference type="Gene3D" id="3.30.420.10">
    <property type="entry name" value="Ribonuclease H-like superfamily/Ribonuclease H"/>
    <property type="match status" value="1"/>
</dbReference>
<dbReference type="PANTHER" id="PTHR37984:SF5">
    <property type="entry name" value="PROTEIN NYNRIN-LIKE"/>
    <property type="match status" value="1"/>
</dbReference>
<keyword evidence="7" id="KW-1188">Viral release from host cell</keyword>
<dbReference type="GO" id="GO:0006508">
    <property type="term" value="P:proteolysis"/>
    <property type="evidence" value="ECO:0007669"/>
    <property type="project" value="UniProtKB-KW"/>
</dbReference>
<dbReference type="GO" id="GO:0006310">
    <property type="term" value="P:DNA recombination"/>
    <property type="evidence" value="ECO:0007669"/>
    <property type="project" value="UniProtKB-KW"/>
</dbReference>
<evidence type="ECO:0000256" key="7">
    <source>
        <dbReference type="ARBA" id="ARBA00022612"/>
    </source>
</evidence>
<dbReference type="GO" id="GO:0004190">
    <property type="term" value="F:aspartic-type endopeptidase activity"/>
    <property type="evidence" value="ECO:0007669"/>
    <property type="project" value="UniProtKB-KW"/>
</dbReference>
<feature type="domain" description="CCHC-type" evidence="41">
    <location>
        <begin position="237"/>
        <end position="252"/>
    </location>
</feature>
<dbReference type="InterPro" id="IPR001878">
    <property type="entry name" value="Znf_CCHC"/>
</dbReference>
<evidence type="ECO:0000256" key="17">
    <source>
        <dbReference type="ARBA" id="ARBA00022771"/>
    </source>
</evidence>
<keyword evidence="23" id="KW-0229">DNA integration</keyword>
<evidence type="ECO:0000256" key="33">
    <source>
        <dbReference type="ARBA" id="ARBA00055265"/>
    </source>
</evidence>
<evidence type="ECO:0000256" key="2">
    <source>
        <dbReference type="ARBA" id="ARBA00002180"/>
    </source>
</evidence>
<dbReference type="PROSITE" id="PS50994">
    <property type="entry name" value="INTEGRASE"/>
    <property type="match status" value="1"/>
</dbReference>
<dbReference type="InterPro" id="IPR018061">
    <property type="entry name" value="Retropepsins"/>
</dbReference>
<evidence type="ECO:0000313" key="46">
    <source>
        <dbReference type="Proteomes" id="UP000683360"/>
    </source>
</evidence>
<keyword evidence="8" id="KW-0645">Protease</keyword>
<dbReference type="InterPro" id="IPR043128">
    <property type="entry name" value="Rev_trsase/Diguanyl_cyclase"/>
</dbReference>
<feature type="coiled-coil region" evidence="38">
    <location>
        <begin position="1842"/>
        <end position="1876"/>
    </location>
</feature>
<dbReference type="Pfam" id="PF00665">
    <property type="entry name" value="rve"/>
    <property type="match status" value="1"/>
</dbReference>
<evidence type="ECO:0000256" key="37">
    <source>
        <dbReference type="PROSITE-ProRule" id="PRU00047"/>
    </source>
</evidence>
<evidence type="ECO:0000256" key="12">
    <source>
        <dbReference type="ARBA" id="ARBA00022723"/>
    </source>
</evidence>
<evidence type="ECO:0000256" key="22">
    <source>
        <dbReference type="ARBA" id="ARBA00022884"/>
    </source>
</evidence>
<comment type="function">
    <text evidence="33">Nucleocapsid protein p11 (NC) forms the nucleocore that coats the retro-elements dimeric RNA. Binds these RNAs through its zinc fingers. Promotes primer tRNA(i)-Met annealing to the multipartite primer-binding site (PBS), dimerization of Ty3 RNA and initiation of reverse transcription.</text>
</comment>
<keyword evidence="21" id="KW-0460">Magnesium</keyword>
<keyword evidence="20" id="KW-0067">ATP-binding</keyword>
<keyword evidence="29" id="KW-0539">Nucleus</keyword>
<evidence type="ECO:0000256" key="14">
    <source>
        <dbReference type="ARBA" id="ARBA00022750"/>
    </source>
</evidence>
<dbReference type="SUPFAM" id="SSF50630">
    <property type="entry name" value="Acid proteases"/>
    <property type="match status" value="1"/>
</dbReference>
<feature type="domain" description="Reverse transcriptase" evidence="43">
    <location>
        <begin position="614"/>
        <end position="791"/>
    </location>
</feature>
<evidence type="ECO:0000256" key="35">
    <source>
        <dbReference type="ARBA" id="ARBA00063849"/>
    </source>
</evidence>
<dbReference type="GO" id="GO:0005737">
    <property type="term" value="C:cytoplasm"/>
    <property type="evidence" value="ECO:0007669"/>
    <property type="project" value="UniProtKB-SubCell"/>
</dbReference>
<evidence type="ECO:0000256" key="32">
    <source>
        <dbReference type="ARBA" id="ARBA00025615"/>
    </source>
</evidence>
<dbReference type="CDD" id="cd00303">
    <property type="entry name" value="retropepsin_like"/>
    <property type="match status" value="1"/>
</dbReference>
<reference evidence="45" key="1">
    <citation type="submission" date="2021-03" db="EMBL/GenBank/DDBJ databases">
        <authorList>
            <person name="Bekaert M."/>
        </authorList>
    </citation>
    <scope>NUCLEOTIDE SEQUENCE</scope>
</reference>
<keyword evidence="17 37" id="KW-0863">Zinc-finger</keyword>
<keyword evidence="28" id="KW-0233">DNA recombination</keyword>
<dbReference type="Gene3D" id="1.10.340.70">
    <property type="match status" value="1"/>
</dbReference>
<dbReference type="InterPro" id="IPR000477">
    <property type="entry name" value="RT_dom"/>
</dbReference>
<evidence type="ECO:0000259" key="43">
    <source>
        <dbReference type="PROSITE" id="PS50878"/>
    </source>
</evidence>
<dbReference type="GO" id="GO:0003723">
    <property type="term" value="F:RNA binding"/>
    <property type="evidence" value="ECO:0007669"/>
    <property type="project" value="UniProtKB-KW"/>
</dbReference>
<evidence type="ECO:0000256" key="5">
    <source>
        <dbReference type="ARBA" id="ARBA00012493"/>
    </source>
</evidence>
<comment type="function">
    <text evidence="31">Reverse transcriptase/ribonuclease H (RT) is a multifunctional enzyme that catalyzes the conversion of the retro-elements RNA genome into dsDNA within the VLP. The enzyme displays a DNA polymerase activity that can copy either DNA or RNA templates, and a ribonuclease H (RNase H) activity that cleaves the RNA strand of RNA-DNA heteroduplexes during plus-strand synthesis and hydrolyzes RNA primers. The conversion leads to a linear dsDNA copy of the retrotransposon that includes long terminal repeats (LTRs) at both ends.</text>
</comment>
<evidence type="ECO:0000256" key="4">
    <source>
        <dbReference type="ARBA" id="ARBA00004496"/>
    </source>
</evidence>
<evidence type="ECO:0000256" key="21">
    <source>
        <dbReference type="ARBA" id="ARBA00022842"/>
    </source>
</evidence>
<protein>
    <recommendedName>
        <fullName evidence="5">RNA-directed DNA polymerase</fullName>
        <ecNumber evidence="5">2.7.7.49</ecNumber>
    </recommendedName>
    <alternativeName>
        <fullName evidence="36">Gag3-Pol3</fullName>
    </alternativeName>
</protein>
<dbReference type="GO" id="GO:0004523">
    <property type="term" value="F:RNA-DNA hybrid ribonuclease activity"/>
    <property type="evidence" value="ECO:0007669"/>
    <property type="project" value="UniProtKB-EC"/>
</dbReference>
<evidence type="ECO:0000256" key="24">
    <source>
        <dbReference type="ARBA" id="ARBA00022918"/>
    </source>
</evidence>
<dbReference type="FunFam" id="3.30.70.270:FF:000026">
    <property type="entry name" value="Transposon Ty3-G Gag-Pol polyprotein"/>
    <property type="match status" value="1"/>
</dbReference>
<evidence type="ECO:0000256" key="25">
    <source>
        <dbReference type="ARBA" id="ARBA00022932"/>
    </source>
</evidence>
<feature type="transmembrane region" description="Helical" evidence="40">
    <location>
        <begin position="2224"/>
        <end position="2245"/>
    </location>
</feature>
<dbReference type="GO" id="GO:0015074">
    <property type="term" value="P:DNA integration"/>
    <property type="evidence" value="ECO:0007669"/>
    <property type="project" value="UniProtKB-KW"/>
</dbReference>
<keyword evidence="27" id="KW-0238">DNA-binding</keyword>
<evidence type="ECO:0000256" key="23">
    <source>
        <dbReference type="ARBA" id="ARBA00022908"/>
    </source>
</evidence>
<dbReference type="InterPro" id="IPR041373">
    <property type="entry name" value="RT_RNaseH"/>
</dbReference>
<evidence type="ECO:0000256" key="34">
    <source>
        <dbReference type="ARBA" id="ARBA00055383"/>
    </source>
</evidence>
<dbReference type="PROSITE" id="PS50158">
    <property type="entry name" value="ZF_CCHC"/>
    <property type="match status" value="1"/>
</dbReference>
<dbReference type="GO" id="GO:0005634">
    <property type="term" value="C:nucleus"/>
    <property type="evidence" value="ECO:0007669"/>
    <property type="project" value="UniProtKB-SubCell"/>
</dbReference>
<keyword evidence="10" id="KW-0548">Nucleotidyltransferase</keyword>
<evidence type="ECO:0000256" key="29">
    <source>
        <dbReference type="ARBA" id="ARBA00023242"/>
    </source>
</evidence>
<keyword evidence="22" id="KW-0694">RNA-binding</keyword>
<evidence type="ECO:0000256" key="11">
    <source>
        <dbReference type="ARBA" id="ARBA00022722"/>
    </source>
</evidence>
<evidence type="ECO:0000256" key="31">
    <source>
        <dbReference type="ARBA" id="ARBA00025590"/>
    </source>
</evidence>
<dbReference type="FunFam" id="1.10.340.70:FF:000001">
    <property type="entry name" value="Retrovirus-related Pol polyprotein from transposon gypsy-like Protein"/>
    <property type="match status" value="1"/>
</dbReference>
<evidence type="ECO:0000256" key="28">
    <source>
        <dbReference type="ARBA" id="ARBA00023172"/>
    </source>
</evidence>
<name>A0A8S3Q2J4_MYTED</name>
<feature type="domain" description="Integrase catalytic" evidence="44">
    <location>
        <begin position="1199"/>
        <end position="1386"/>
    </location>
</feature>
<evidence type="ECO:0000256" key="30">
    <source>
        <dbReference type="ARBA" id="ARBA00023268"/>
    </source>
</evidence>
<dbReference type="PROSITE" id="PS00141">
    <property type="entry name" value="ASP_PROTEASE"/>
    <property type="match status" value="1"/>
</dbReference>
<evidence type="ECO:0000256" key="15">
    <source>
        <dbReference type="ARBA" id="ARBA00022758"/>
    </source>
</evidence>
<keyword evidence="19" id="KW-0862">Zinc</keyword>
<keyword evidence="11" id="KW-0540">Nuclease</keyword>
<keyword evidence="26" id="KW-0917">Virion maturation</keyword>
<proteinExistence type="predicted"/>
<accession>A0A8S3Q2J4</accession>
<comment type="catalytic activity">
    <reaction evidence="1">
        <text>Endonucleolytic cleavage to 5'-phosphomonoester.</text>
        <dbReference type="EC" id="3.1.26.4"/>
    </reaction>
</comment>
<evidence type="ECO:0000256" key="26">
    <source>
        <dbReference type="ARBA" id="ARBA00023113"/>
    </source>
</evidence>
<evidence type="ECO:0000256" key="18">
    <source>
        <dbReference type="ARBA" id="ARBA00022801"/>
    </source>
</evidence>
<dbReference type="EC" id="2.7.7.49" evidence="5"/>
<feature type="domain" description="Peptidase A2" evidence="42">
    <location>
        <begin position="319"/>
        <end position="398"/>
    </location>
</feature>
<evidence type="ECO:0000256" key="10">
    <source>
        <dbReference type="ARBA" id="ARBA00022695"/>
    </source>
</evidence>
<evidence type="ECO:0000256" key="20">
    <source>
        <dbReference type="ARBA" id="ARBA00022840"/>
    </source>
</evidence>
<evidence type="ECO:0000256" key="13">
    <source>
        <dbReference type="ARBA" id="ARBA00022741"/>
    </source>
</evidence>
<dbReference type="GO" id="GO:0003887">
    <property type="term" value="F:DNA-directed DNA polymerase activity"/>
    <property type="evidence" value="ECO:0007669"/>
    <property type="project" value="UniProtKB-KW"/>
</dbReference>
<dbReference type="InterPro" id="IPR012337">
    <property type="entry name" value="RNaseH-like_sf"/>
</dbReference>
<evidence type="ECO:0000256" key="19">
    <source>
        <dbReference type="ARBA" id="ARBA00022833"/>
    </source>
</evidence>
<evidence type="ECO:0000313" key="45">
    <source>
        <dbReference type="EMBL" id="CAG2189427.1"/>
    </source>
</evidence>
<comment type="function">
    <text evidence="2">The aspartyl protease (PR) mediates the proteolytic cleavages of the Gag and Gag-Pol polyproteins after assembly of the VLP.</text>
</comment>
<dbReference type="CDD" id="cd01647">
    <property type="entry name" value="RT_LTR"/>
    <property type="match status" value="1"/>
</dbReference>
<evidence type="ECO:0000256" key="8">
    <source>
        <dbReference type="ARBA" id="ARBA00022670"/>
    </source>
</evidence>
<evidence type="ECO:0000256" key="16">
    <source>
        <dbReference type="ARBA" id="ARBA00022759"/>
    </source>
</evidence>
<keyword evidence="46" id="KW-1185">Reference proteome</keyword>
<dbReference type="InterPro" id="IPR021109">
    <property type="entry name" value="Peptidase_aspartic_dom_sf"/>
</dbReference>
<dbReference type="Pfam" id="PF00077">
    <property type="entry name" value="RVP"/>
    <property type="match status" value="1"/>
</dbReference>
<comment type="caution">
    <text evidence="45">The sequence shown here is derived from an EMBL/GenBank/DDBJ whole genome shotgun (WGS) entry which is preliminary data.</text>
</comment>
<dbReference type="Gene3D" id="3.30.70.270">
    <property type="match status" value="2"/>
</dbReference>
<dbReference type="SUPFAM" id="SSF53098">
    <property type="entry name" value="Ribonuclease H-like"/>
    <property type="match status" value="1"/>
</dbReference>
<dbReference type="InterPro" id="IPR001969">
    <property type="entry name" value="Aspartic_peptidase_AS"/>
</dbReference>
<keyword evidence="14" id="KW-0064">Aspartyl protease</keyword>
<sequence>MAEQDIGQAFNNLAFQLQGLSNKLGAQGVNQIIPKFSGDATKFRTWIKQIEKYIVLAGLGRNEAKMVAYQASDPPVSDFIHRWLEQNDGDETVGWNELKAQLVVRFSEVSDPQHAFDLLSKIKQKHGENVPIFAERLYNLAEEVFKDQNVNLPIIQKQLVNFFINGLSLDYQKMKIMRSNPDTFQGAVAVAMTEQNLRKRFELRRGTPERSNNSRHFEVQGAGEEAMEVDHYRNSKRCFNCNKIGHRSRDCRARKQVNAFDQTPKFNKEIECWKCGRKGHIKRFSDKERETKPETNEIFTINLAGNPNSCILNIKTRKLRALVDSGAQCSLLHYKIYKTLNNLPKLSKKKVNLQSVNGNSLNCLGSIEIDFSIKNKKMTHLFYVVSDMNRNVILGRDWLVKNGVRLYFDLGMLRVGDVYANLEEDIHISSILRLSKETVFKPQTSNICFVKIKKNFQLSESKLYETSAVTEGSFCEEPGLLIGNSVVKISQLNRIPIHVVNSTNKTFKFKRGTAVGRINTVLEENLVSLNEIKNKEIQFENDCEIDAPLEYKSIIEKLISKNKDIFAAKDSELGHTDTVKMEIETGNHPPIKLKPYRTPLHKRQIVDKAIDEMLDAGVIRRSKSSWSAPIVVVKKKDDTHRFCTDFRQINKITKSLSYPLPLIDDILAQLGNAKYISSCDLKSGFWQVLMDEKDREKTAFACHRGLFEYNVMPFGLQNSPAVFSQLMEIVLENLPFAIAYIDDVLIYSETLEDHLSHIQQVFDRLRKHGLKLKLKKCQFLRKETNYLGFQITGNGIKPETDKVDTIRSLPPPVSVKEVRSFIGMLSYYRRFIPNFSKISVPLVDLTKKYAKFRWSDECQTAFEFLKESLSVIPLLAYPDLSKPYTLYTDASDESIGACLTQPCDESEEVLYGVKNEKPIYFLSHKLSDTQKRWSTIEKEAYSIHYALQKLDHYLHNANFTIKTDHKPLQYLLSSNFSNRKIQLWALCISSYNCKIEWLSGAENTIADYLSRRPKNKMDDPQTLEEINENDNIEMDISNKAYEISTLNSNEFNPKEFSSCQHNDDDNVQVEDLKIKGYDIKYEQSLDKELSTIAIQLQNGKATKSVESKYILMDDILYFISKADSEPVLRLYVPLQLREEVVKQYHDVDHLGVDKTYDAIKIKYCWPNLYKELHEYINSCITCQQRSSYNAKPLLQETDIPPFPFAKVAVDLSGPYPTSLSGNKYIISFVDIYSGYPECFPVPDKSAANIVQLLLDEIIPRHSCPLTLLSDNGSENCNNMVRETLKEMKINHVTTSFYSPGSNGKVERLHRFMHDILAKKIKDDPSTWDVYLNQTLAAIRCSKNESTKFSPFYLLYNRDPVLPVDNLLKPRRKYAGESPHQILLEQQHKSFVTVHRNLKKAKSKQKEYADKNRQDINFKVGDAVYFKNHLRKSKLDSKWKPFYRIIEQRSPVSFIVKNQLTGSTTKVHAQHLKPAPVETWDIPKSKENKKLRKSRFVVPPESSESEMEVDHEENETVENRTSFRNRLIRKNKHERDTSSDEDEIPLMELKKRINIRNKSLNDKEVFSSETDEEDEIPLSKLKRTLKSDARDESDVTDKYSDSENIKKMAGIEDLERLAEAEIIKGKVNLIIHEFSHIAYSGCKETLEEEGLKPSIIKRIFKTWNFKARVFHESNMLGETMRDSFETFLQNPDINLTPSYIRDLVKNLKPFDNFIKKLSNDIVQTAALAQEITRRYDKPEKEGFKNTFSNLRNEFRLLTDTHTSILRIFNDYKALHRNKRSVLPIIGKAMHFLFGTLTDSDVSAIKGNIRVLADNQNKLSHVLSENLSILNVTRIEVSENRHAINSLIGDLREIDSKLENVTEEFEKQIIDLENYIQKYVQLDLITGELKLLMQKAMFYLEHLGSQLNMLSLGHLSPSTITPTNLKRLLNEIKNKLPRYLELSEDPNSNLWFFYRLLTCTTVLYDDKILAIISLPLLDSNNRFEVYKAYNLPMPMKNNSTKLLTMVAKFDINVEYFAVNAERSKYVLLNNDEINKCTDRFTKFCKIVSPVYPINLSKNCAISLFMKKENDIDKFCKVLVEPSSILPMANYISSGSWLVTTNRPLDFAIACQNSKYKTTLTKRIFPPINILTLNETCTATNDFMTLLPFYNQQSKFTSTDDSFIRIINNYELTSKKLWEPFHQSFPKFNLTKLPKELDQIKEIPMDDLISQLKSLGQITEDSELPNWVYTLIYLFGALLVGIAMFIICKYRRKVRFCLSCSARRGGGEKVMNFAAKYDKVGHLVSAKTEGEVTTNRDVASAPMLVNHKEDTQNNIYPVLKLPIIDN</sequence>
<keyword evidence="18" id="KW-0378">Hydrolase</keyword>
<dbReference type="InterPro" id="IPR041588">
    <property type="entry name" value="Integrase_H2C2"/>
</dbReference>
<dbReference type="SMART" id="SM00343">
    <property type="entry name" value="ZnF_C2HC"/>
    <property type="match status" value="2"/>
</dbReference>
<dbReference type="GO" id="GO:0008270">
    <property type="term" value="F:zinc ion binding"/>
    <property type="evidence" value="ECO:0007669"/>
    <property type="project" value="UniProtKB-KW"/>
</dbReference>
<comment type="function">
    <text evidence="32">Integrase (IN) targets the VLP to the nucleus, where a subparticle preintegration complex (PIC) containing at least integrase and the newly synthesized dsDNA copy of the retrotransposon must transit the nuclear membrane. Once in the nucleus, integrase performs the integration of the dsDNA into the host genome.</text>
</comment>
<keyword evidence="38" id="KW-0175">Coiled coil</keyword>
<keyword evidence="40" id="KW-0812">Transmembrane</keyword>
<dbReference type="GO" id="GO:0075523">
    <property type="term" value="P:viral translational frameshifting"/>
    <property type="evidence" value="ECO:0007669"/>
    <property type="project" value="UniProtKB-KW"/>
</dbReference>
<comment type="subcellular location">
    <subcellularLocation>
        <location evidence="4">Cytoplasm</location>
    </subcellularLocation>
    <subcellularLocation>
        <location evidence="3">Nucleus</location>
    </subcellularLocation>
</comment>
<dbReference type="Gene3D" id="4.10.60.10">
    <property type="entry name" value="Zinc finger, CCHC-type"/>
    <property type="match status" value="1"/>
</dbReference>
<dbReference type="PROSITE" id="PS50878">
    <property type="entry name" value="RT_POL"/>
    <property type="match status" value="1"/>
</dbReference>
<keyword evidence="40" id="KW-1133">Transmembrane helix</keyword>
<dbReference type="GO" id="GO:0003677">
    <property type="term" value="F:DNA binding"/>
    <property type="evidence" value="ECO:0007669"/>
    <property type="project" value="UniProtKB-KW"/>
</dbReference>
<dbReference type="InterPro" id="IPR036397">
    <property type="entry name" value="RNaseH_sf"/>
</dbReference>
<dbReference type="SUPFAM" id="SSF56672">
    <property type="entry name" value="DNA/RNA polymerases"/>
    <property type="match status" value="1"/>
</dbReference>